<dbReference type="EMBL" id="JAUJYO010000004">
    <property type="protein sequence ID" value="KAK1319878.1"/>
    <property type="molecule type" value="Genomic_DNA"/>
</dbReference>
<sequence length="60" mass="6637">MGFVSLRTIDTAGSVIWGTVIRGQGVFHIRLAVAQDYNLFNLNLMSLLVDLPGFAFRKPV</sequence>
<evidence type="ECO:0000313" key="1">
    <source>
        <dbReference type="EMBL" id="KAK1319878.1"/>
    </source>
</evidence>
<keyword evidence="2" id="KW-1185">Reference proteome</keyword>
<reference evidence="1" key="2">
    <citation type="submission" date="2023-06" db="EMBL/GenBank/DDBJ databases">
        <authorList>
            <person name="Ma L."/>
            <person name="Liu K.-W."/>
            <person name="Li Z."/>
            <person name="Hsiao Y.-Y."/>
            <person name="Qi Y."/>
            <person name="Fu T."/>
            <person name="Tang G."/>
            <person name="Zhang D."/>
            <person name="Sun W.-H."/>
            <person name="Liu D.-K."/>
            <person name="Li Y."/>
            <person name="Chen G.-Z."/>
            <person name="Liu X.-D."/>
            <person name="Liao X.-Y."/>
            <person name="Jiang Y.-T."/>
            <person name="Yu X."/>
            <person name="Hao Y."/>
            <person name="Huang J."/>
            <person name="Zhao X.-W."/>
            <person name="Ke S."/>
            <person name="Chen Y.-Y."/>
            <person name="Wu W.-L."/>
            <person name="Hsu J.-L."/>
            <person name="Lin Y.-F."/>
            <person name="Huang M.-D."/>
            <person name="Li C.-Y."/>
            <person name="Huang L."/>
            <person name="Wang Z.-W."/>
            <person name="Zhao X."/>
            <person name="Zhong W.-Y."/>
            <person name="Peng D.-H."/>
            <person name="Ahmad S."/>
            <person name="Lan S."/>
            <person name="Zhang J.-S."/>
            <person name="Tsai W.-C."/>
            <person name="Van De Peer Y."/>
            <person name="Liu Z.-J."/>
        </authorList>
    </citation>
    <scope>NUCLEOTIDE SEQUENCE</scope>
    <source>
        <strain evidence="1">CP</strain>
        <tissue evidence="1">Leaves</tissue>
    </source>
</reference>
<comment type="caution">
    <text evidence="1">The sequence shown here is derived from an EMBL/GenBank/DDBJ whole genome shotgun (WGS) entry which is preliminary data.</text>
</comment>
<proteinExistence type="predicted"/>
<protein>
    <submittedName>
        <fullName evidence="1">Uncharacterized protein</fullName>
    </submittedName>
</protein>
<accession>A0AAV9F4C7</accession>
<gene>
    <name evidence="1" type="ORF">QJS10_CPB04g00958</name>
</gene>
<dbReference type="AlphaFoldDB" id="A0AAV9F4C7"/>
<reference evidence="1" key="1">
    <citation type="journal article" date="2023" name="Nat. Commun.">
        <title>Diploid and tetraploid genomes of Acorus and the evolution of monocots.</title>
        <authorList>
            <person name="Ma L."/>
            <person name="Liu K.W."/>
            <person name="Li Z."/>
            <person name="Hsiao Y.Y."/>
            <person name="Qi Y."/>
            <person name="Fu T."/>
            <person name="Tang G.D."/>
            <person name="Zhang D."/>
            <person name="Sun W.H."/>
            <person name="Liu D.K."/>
            <person name="Li Y."/>
            <person name="Chen G.Z."/>
            <person name="Liu X.D."/>
            <person name="Liao X.Y."/>
            <person name="Jiang Y.T."/>
            <person name="Yu X."/>
            <person name="Hao Y."/>
            <person name="Huang J."/>
            <person name="Zhao X.W."/>
            <person name="Ke S."/>
            <person name="Chen Y.Y."/>
            <person name="Wu W.L."/>
            <person name="Hsu J.L."/>
            <person name="Lin Y.F."/>
            <person name="Huang M.D."/>
            <person name="Li C.Y."/>
            <person name="Huang L."/>
            <person name="Wang Z.W."/>
            <person name="Zhao X."/>
            <person name="Zhong W.Y."/>
            <person name="Peng D.H."/>
            <person name="Ahmad S."/>
            <person name="Lan S."/>
            <person name="Zhang J.S."/>
            <person name="Tsai W.C."/>
            <person name="Van de Peer Y."/>
            <person name="Liu Z.J."/>
        </authorList>
    </citation>
    <scope>NUCLEOTIDE SEQUENCE</scope>
    <source>
        <strain evidence="1">CP</strain>
    </source>
</reference>
<evidence type="ECO:0000313" key="2">
    <source>
        <dbReference type="Proteomes" id="UP001180020"/>
    </source>
</evidence>
<dbReference type="Proteomes" id="UP001180020">
    <property type="component" value="Unassembled WGS sequence"/>
</dbReference>
<name>A0AAV9F4C7_ACOCL</name>
<organism evidence="1 2">
    <name type="scientific">Acorus calamus</name>
    <name type="common">Sweet flag</name>
    <dbReference type="NCBI Taxonomy" id="4465"/>
    <lineage>
        <taxon>Eukaryota</taxon>
        <taxon>Viridiplantae</taxon>
        <taxon>Streptophyta</taxon>
        <taxon>Embryophyta</taxon>
        <taxon>Tracheophyta</taxon>
        <taxon>Spermatophyta</taxon>
        <taxon>Magnoliopsida</taxon>
        <taxon>Liliopsida</taxon>
        <taxon>Acoraceae</taxon>
        <taxon>Acorus</taxon>
    </lineage>
</organism>